<keyword evidence="1" id="KW-0645">Protease</keyword>
<evidence type="ECO:0000313" key="6">
    <source>
        <dbReference type="EMBL" id="KFP03939.1"/>
    </source>
</evidence>
<evidence type="ECO:0000259" key="5">
    <source>
        <dbReference type="PROSITE" id="PS50240"/>
    </source>
</evidence>
<dbReference type="InterPro" id="IPR009003">
    <property type="entry name" value="Peptidase_S1_PA"/>
</dbReference>
<dbReference type="GO" id="GO:0006508">
    <property type="term" value="P:proteolysis"/>
    <property type="evidence" value="ECO:0007669"/>
    <property type="project" value="UniProtKB-KW"/>
</dbReference>
<dbReference type="Proteomes" id="UP000054308">
    <property type="component" value="Unassembled WGS sequence"/>
</dbReference>
<feature type="non-terminal residue" evidence="6">
    <location>
        <position position="1"/>
    </location>
</feature>
<evidence type="ECO:0000313" key="7">
    <source>
        <dbReference type="Proteomes" id="UP000054308"/>
    </source>
</evidence>
<evidence type="ECO:0000256" key="4">
    <source>
        <dbReference type="ARBA" id="ARBA00023157"/>
    </source>
</evidence>
<dbReference type="PANTHER" id="PTHR24252">
    <property type="entry name" value="ACROSIN-RELATED"/>
    <property type="match status" value="1"/>
</dbReference>
<evidence type="ECO:0000256" key="2">
    <source>
        <dbReference type="ARBA" id="ARBA00022801"/>
    </source>
</evidence>
<organism evidence="6 7">
    <name type="scientific">Calypte anna</name>
    <name type="common">Anna's hummingbird</name>
    <name type="synonym">Archilochus anna</name>
    <dbReference type="NCBI Taxonomy" id="9244"/>
    <lineage>
        <taxon>Eukaryota</taxon>
        <taxon>Metazoa</taxon>
        <taxon>Chordata</taxon>
        <taxon>Craniata</taxon>
        <taxon>Vertebrata</taxon>
        <taxon>Euteleostomi</taxon>
        <taxon>Archelosauria</taxon>
        <taxon>Archosauria</taxon>
        <taxon>Dinosauria</taxon>
        <taxon>Saurischia</taxon>
        <taxon>Theropoda</taxon>
        <taxon>Coelurosauria</taxon>
        <taxon>Aves</taxon>
        <taxon>Neognathae</taxon>
        <taxon>Neoaves</taxon>
        <taxon>Strisores</taxon>
        <taxon>Apodiformes</taxon>
        <taxon>Trochilidae</taxon>
        <taxon>Calypte</taxon>
    </lineage>
</organism>
<dbReference type="FunFam" id="2.40.10.10:FF:000004">
    <property type="entry name" value="Tryptase gamma 1"/>
    <property type="match status" value="1"/>
</dbReference>
<keyword evidence="4" id="KW-1015">Disulfide bond</keyword>
<dbReference type="InterPro" id="IPR001314">
    <property type="entry name" value="Peptidase_S1A"/>
</dbReference>
<dbReference type="InterPro" id="IPR043504">
    <property type="entry name" value="Peptidase_S1_PA_chymotrypsin"/>
</dbReference>
<keyword evidence="2" id="KW-0378">Hydrolase</keyword>
<dbReference type="InterPro" id="IPR018114">
    <property type="entry name" value="TRYPSIN_HIS"/>
</dbReference>
<dbReference type="GO" id="GO:0007340">
    <property type="term" value="P:acrosome reaction"/>
    <property type="evidence" value="ECO:0007669"/>
    <property type="project" value="TreeGrafter"/>
</dbReference>
<proteinExistence type="predicted"/>
<dbReference type="Pfam" id="PF00089">
    <property type="entry name" value="Trypsin"/>
    <property type="match status" value="1"/>
</dbReference>
<dbReference type="InterPro" id="IPR001254">
    <property type="entry name" value="Trypsin_dom"/>
</dbReference>
<dbReference type="STRING" id="9244.A0A091I5V8"/>
<dbReference type="CDD" id="cd00190">
    <property type="entry name" value="Tryp_SPc"/>
    <property type="match status" value="1"/>
</dbReference>
<dbReference type="Gene3D" id="2.40.10.10">
    <property type="entry name" value="Trypsin-like serine proteases"/>
    <property type="match status" value="2"/>
</dbReference>
<dbReference type="PANTHER" id="PTHR24252:SF8">
    <property type="entry name" value="ACROSIN"/>
    <property type="match status" value="1"/>
</dbReference>
<protein>
    <submittedName>
        <fullName evidence="6">Acrosin</fullName>
    </submittedName>
</protein>
<evidence type="ECO:0000256" key="1">
    <source>
        <dbReference type="ARBA" id="ARBA00022670"/>
    </source>
</evidence>
<accession>A0A091I5V8</accession>
<feature type="non-terminal residue" evidence="6">
    <location>
        <position position="131"/>
    </location>
</feature>
<dbReference type="EMBL" id="KL218284">
    <property type="protein sequence ID" value="KFP03939.1"/>
    <property type="molecule type" value="Genomic_DNA"/>
</dbReference>
<dbReference type="PROSITE" id="PS00134">
    <property type="entry name" value="TRYPSIN_HIS"/>
    <property type="match status" value="1"/>
</dbReference>
<dbReference type="GO" id="GO:0004252">
    <property type="term" value="F:serine-type endopeptidase activity"/>
    <property type="evidence" value="ECO:0007669"/>
    <property type="project" value="InterPro"/>
</dbReference>
<gene>
    <name evidence="6" type="ORF">N300_02740</name>
</gene>
<name>A0A091I5V8_CALAN</name>
<keyword evidence="3" id="KW-0720">Serine protease</keyword>
<dbReference type="AlphaFoldDB" id="A0A091I5V8"/>
<dbReference type="SMART" id="SM00020">
    <property type="entry name" value="Tryp_SPc"/>
    <property type="match status" value="1"/>
</dbReference>
<dbReference type="SUPFAM" id="SSF50494">
    <property type="entry name" value="Trypsin-like serine proteases"/>
    <property type="match status" value="1"/>
</dbReference>
<sequence length="131" mass="14704">YGKWRVVGGSSSWPGSWPWIVSIQNPWMLGTGHVCGGSLITPQWVLTAAHCFGKARVGATRLTQLGPEAQIRNIRRLVMHQRYQNTTMRNDIALLELDQPVWCSSYIQLACVPDATLRVYELTNCFISGWG</sequence>
<feature type="domain" description="Peptidase S1" evidence="5">
    <location>
        <begin position="6"/>
        <end position="131"/>
    </location>
</feature>
<keyword evidence="7" id="KW-1185">Reference proteome</keyword>
<reference evidence="6 7" key="1">
    <citation type="submission" date="2014-04" db="EMBL/GenBank/DDBJ databases">
        <title>Genome evolution of avian class.</title>
        <authorList>
            <person name="Zhang G."/>
            <person name="Li C."/>
        </authorList>
    </citation>
    <scope>NUCLEOTIDE SEQUENCE [LARGE SCALE GENOMIC DNA]</scope>
    <source>
        <strain evidence="6">BGI_N300</strain>
    </source>
</reference>
<dbReference type="PRINTS" id="PR00722">
    <property type="entry name" value="CHYMOTRYPSIN"/>
</dbReference>
<evidence type="ECO:0000256" key="3">
    <source>
        <dbReference type="ARBA" id="ARBA00022825"/>
    </source>
</evidence>
<dbReference type="PROSITE" id="PS50240">
    <property type="entry name" value="TRYPSIN_DOM"/>
    <property type="match status" value="1"/>
</dbReference>